<dbReference type="InterPro" id="IPR000504">
    <property type="entry name" value="RRM_dom"/>
</dbReference>
<dbReference type="EMBL" id="KM986882">
    <property type="protein sequence ID" value="AKN91021.1"/>
    <property type="molecule type" value="Genomic_DNA"/>
</dbReference>
<organismHost>
    <name type="scientific">Lepidoptera</name>
    <name type="common">moths &amp; butterflies</name>
    <dbReference type="NCBI Taxonomy" id="7088"/>
</organismHost>
<name>A0A0N7CPF8_NPVBS</name>
<protein>
    <submittedName>
        <fullName evidence="4">BJDPb</fullName>
    </submittedName>
</protein>
<keyword evidence="1" id="KW-0175">Coiled coil</keyword>
<accession>A0A0N7CPF8</accession>
<dbReference type="SUPFAM" id="SSF54928">
    <property type="entry name" value="RNA-binding domain, RBD"/>
    <property type="match status" value="1"/>
</dbReference>
<organism evidence="4">
    <name type="scientific">Buzura suppressaria nuclear polyhedrosis virus</name>
    <name type="common">BsNPV</name>
    <dbReference type="NCBI Taxonomy" id="74320"/>
    <lineage>
        <taxon>Viruses</taxon>
        <taxon>Viruses incertae sedis</taxon>
        <taxon>Naldaviricetes</taxon>
        <taxon>Lefavirales</taxon>
        <taxon>Baculoviridae</taxon>
        <taxon>Alphabaculovirus</taxon>
        <taxon>Alphabaculovirus busuppressariae</taxon>
    </lineage>
</organism>
<evidence type="ECO:0000256" key="2">
    <source>
        <dbReference type="SAM" id="MobiDB-lite"/>
    </source>
</evidence>
<dbReference type="GO" id="GO:0003723">
    <property type="term" value="F:RNA binding"/>
    <property type="evidence" value="ECO:0007669"/>
    <property type="project" value="InterPro"/>
</dbReference>
<proteinExistence type="predicted"/>
<feature type="compositionally biased region" description="Basic and acidic residues" evidence="2">
    <location>
        <begin position="93"/>
        <end position="118"/>
    </location>
</feature>
<sequence>MSVSKRTGRRTLLASDSLTSVKETYRSALPITTKKDKNAYYSSDIDDDSYGGVSSTTKTISLEQYMRGENDSVNLISTPMQLRPRKRLSAAIVDEKKDNDFDNDNKQDDDGESDEKMLPDSSSKTVAKTVSSLTKMLKIDFSYIKRINLFSNDFYTILKVKNINNSATTGNRFDISLKQNLTQLENYLDTEPKIAFEKDYNDRETIRTVVLLGGYVLSNNAMKTIYDTYLTYKYSDLYVNTARGIGEMRIELKKAYRKYVELEIHYQRIIGSKLLEIALGSEVNKIVKTVVKKRPSSLNRVLIHWNTNTDVSLKSLENYFEKYGPINGTVMCDKKPHCAMMEFASANSVIEAIQNEKFYQLTEIQKWTLNNEYKQKIAFLLNTMKNIEKQYNEYLERYKNHKSLMKNTI</sequence>
<feature type="region of interest" description="Disordered" evidence="2">
    <location>
        <begin position="93"/>
        <end position="122"/>
    </location>
</feature>
<evidence type="ECO:0000256" key="1">
    <source>
        <dbReference type="SAM" id="Coils"/>
    </source>
</evidence>
<evidence type="ECO:0000259" key="3">
    <source>
        <dbReference type="Pfam" id="PF00076"/>
    </source>
</evidence>
<evidence type="ECO:0000313" key="4">
    <source>
        <dbReference type="EMBL" id="AKN91021.1"/>
    </source>
</evidence>
<dbReference type="InterPro" id="IPR035979">
    <property type="entry name" value="RBD_domain_sf"/>
</dbReference>
<feature type="domain" description="RRM" evidence="3">
    <location>
        <begin position="308"/>
        <end position="360"/>
    </location>
</feature>
<feature type="coiled-coil region" evidence="1">
    <location>
        <begin position="370"/>
        <end position="404"/>
    </location>
</feature>
<dbReference type="Gene3D" id="3.30.70.330">
    <property type="match status" value="1"/>
</dbReference>
<reference evidence="4" key="1">
    <citation type="submission" date="2014-10" db="EMBL/GenBank/DDBJ databases">
        <authorList>
            <person name="Seo M.-J."/>
            <person name="Seok Y.J."/>
            <person name="Cha I.-T."/>
        </authorList>
    </citation>
    <scope>NUCLEOTIDE SEQUENCE</scope>
    <source>
        <strain evidence="4">Guangxi</strain>
    </source>
</reference>
<dbReference type="InterPro" id="IPR012677">
    <property type="entry name" value="Nucleotide-bd_a/b_plait_sf"/>
</dbReference>
<dbReference type="Pfam" id="PF00076">
    <property type="entry name" value="RRM_1"/>
    <property type="match status" value="1"/>
</dbReference>